<accession>A0AAD6HDX7</accession>
<dbReference type="EMBL" id="JAQJAN010000019">
    <property type="protein sequence ID" value="KAJ5709510.1"/>
    <property type="molecule type" value="Genomic_DNA"/>
</dbReference>
<gene>
    <name evidence="3" type="ORF">N7493_010844</name>
</gene>
<dbReference type="InterPro" id="IPR000352">
    <property type="entry name" value="Pep_chain_release_fac_I"/>
</dbReference>
<feature type="domain" description="Prokaryotic-type class I peptide chain release factors" evidence="2">
    <location>
        <begin position="44"/>
        <end position="168"/>
    </location>
</feature>
<sequence>MGLRGLGFWVRTPWLRRHASTKGSSDHELELARTWLKTFNSKSIPRQIGELSFSRSSGPGGQNVNKVNTKATLKVPWTDLFPLVPSLLHSQLRASRYASERSQTLVIQSDETRKQASNVDACFDKLHQLLEDAAKAVIPGETSPEQKDRVQKLQRAQNEARIKAKKLHSSKKGNRRGSKYDD</sequence>
<evidence type="ECO:0000313" key="4">
    <source>
        <dbReference type="Proteomes" id="UP001215712"/>
    </source>
</evidence>
<dbReference type="PANTHER" id="PTHR11075:SF54">
    <property type="entry name" value="LARGE RIBOSOMAL SUBUNIT PROTEIN ML62"/>
    <property type="match status" value="1"/>
</dbReference>
<reference evidence="3" key="2">
    <citation type="submission" date="2023-01" db="EMBL/GenBank/DDBJ databases">
        <authorList>
            <person name="Petersen C."/>
        </authorList>
    </citation>
    <scope>NUCLEOTIDE SEQUENCE</scope>
    <source>
        <strain evidence="3">IBT 17514</strain>
    </source>
</reference>
<evidence type="ECO:0000256" key="1">
    <source>
        <dbReference type="SAM" id="MobiDB-lite"/>
    </source>
</evidence>
<dbReference type="Proteomes" id="UP001215712">
    <property type="component" value="Unassembled WGS sequence"/>
</dbReference>
<dbReference type="AlphaFoldDB" id="A0AAD6HDX7"/>
<dbReference type="GO" id="GO:0070126">
    <property type="term" value="P:mitochondrial translational termination"/>
    <property type="evidence" value="ECO:0007669"/>
    <property type="project" value="TreeGrafter"/>
</dbReference>
<organism evidence="3 4">
    <name type="scientific">Penicillium malachiteum</name>
    <dbReference type="NCBI Taxonomy" id="1324776"/>
    <lineage>
        <taxon>Eukaryota</taxon>
        <taxon>Fungi</taxon>
        <taxon>Dikarya</taxon>
        <taxon>Ascomycota</taxon>
        <taxon>Pezizomycotina</taxon>
        <taxon>Eurotiomycetes</taxon>
        <taxon>Eurotiomycetidae</taxon>
        <taxon>Eurotiales</taxon>
        <taxon>Aspergillaceae</taxon>
        <taxon>Penicillium</taxon>
    </lineage>
</organism>
<proteinExistence type="predicted"/>
<keyword evidence="4" id="KW-1185">Reference proteome</keyword>
<dbReference type="SUPFAM" id="SSF110916">
    <property type="entry name" value="Peptidyl-tRNA hydrolase domain-like"/>
    <property type="match status" value="1"/>
</dbReference>
<protein>
    <recommendedName>
        <fullName evidence="2">Prokaryotic-type class I peptide chain release factors domain-containing protein</fullName>
    </recommendedName>
</protein>
<evidence type="ECO:0000313" key="3">
    <source>
        <dbReference type="EMBL" id="KAJ5709510.1"/>
    </source>
</evidence>
<dbReference type="GO" id="GO:0004045">
    <property type="term" value="F:peptidyl-tRNA hydrolase activity"/>
    <property type="evidence" value="ECO:0007669"/>
    <property type="project" value="TreeGrafter"/>
</dbReference>
<reference evidence="3" key="1">
    <citation type="journal article" date="2023" name="IMA Fungus">
        <title>Comparative genomic study of the Penicillium genus elucidates a diverse pangenome and 15 lateral gene transfer events.</title>
        <authorList>
            <person name="Petersen C."/>
            <person name="Sorensen T."/>
            <person name="Nielsen M.R."/>
            <person name="Sondergaard T.E."/>
            <person name="Sorensen J.L."/>
            <person name="Fitzpatrick D.A."/>
            <person name="Frisvad J.C."/>
            <person name="Nielsen K.L."/>
        </authorList>
    </citation>
    <scope>NUCLEOTIDE SEQUENCE</scope>
    <source>
        <strain evidence="3">IBT 17514</strain>
    </source>
</reference>
<dbReference type="PANTHER" id="PTHR11075">
    <property type="entry name" value="PEPTIDE CHAIN RELEASE FACTOR"/>
    <property type="match status" value="1"/>
</dbReference>
<dbReference type="Pfam" id="PF00472">
    <property type="entry name" value="RF-1"/>
    <property type="match status" value="1"/>
</dbReference>
<dbReference type="Gene3D" id="3.30.160.20">
    <property type="match status" value="1"/>
</dbReference>
<name>A0AAD6HDX7_9EURO</name>
<dbReference type="GO" id="GO:0016150">
    <property type="term" value="F:translation release factor activity, codon nonspecific"/>
    <property type="evidence" value="ECO:0007669"/>
    <property type="project" value="TreeGrafter"/>
</dbReference>
<dbReference type="InterPro" id="IPR052104">
    <property type="entry name" value="Mito_Release_Factor_mL62"/>
</dbReference>
<comment type="caution">
    <text evidence="3">The sequence shown here is derived from an EMBL/GenBank/DDBJ whole genome shotgun (WGS) entry which is preliminary data.</text>
</comment>
<feature type="compositionally biased region" description="Basic residues" evidence="1">
    <location>
        <begin position="163"/>
        <end position="182"/>
    </location>
</feature>
<feature type="region of interest" description="Disordered" evidence="1">
    <location>
        <begin position="137"/>
        <end position="182"/>
    </location>
</feature>
<evidence type="ECO:0000259" key="2">
    <source>
        <dbReference type="Pfam" id="PF00472"/>
    </source>
</evidence>
<dbReference type="GO" id="GO:0005762">
    <property type="term" value="C:mitochondrial large ribosomal subunit"/>
    <property type="evidence" value="ECO:0007669"/>
    <property type="project" value="TreeGrafter"/>
</dbReference>